<dbReference type="HOGENOM" id="CLU_3372052_0_0_10"/>
<sequence>MRGIITLFFSYVEVRWAIKGKVIYLSRSRTHRES</sequence>
<comment type="caution">
    <text evidence="1">The sequence shown here is derived from an EMBL/GenBank/DDBJ whole genome shotgun (WGS) entry which is preliminary data.</text>
</comment>
<dbReference type="STRING" id="997884.HMPREF1068_03875"/>
<keyword evidence="2" id="KW-1185">Reference proteome</keyword>
<protein>
    <submittedName>
        <fullName evidence="1">Uncharacterized protein</fullName>
    </submittedName>
</protein>
<dbReference type="EMBL" id="AGXS01000026">
    <property type="protein sequence ID" value="EIY44588.1"/>
    <property type="molecule type" value="Genomic_DNA"/>
</dbReference>
<accession>I9RPT3</accession>
<evidence type="ECO:0000313" key="2">
    <source>
        <dbReference type="Proteomes" id="UP000003089"/>
    </source>
</evidence>
<gene>
    <name evidence="1" type="ORF">HMPREF1068_03875</name>
</gene>
<proteinExistence type="predicted"/>
<reference evidence="1 2" key="1">
    <citation type="submission" date="2012-02" db="EMBL/GenBank/DDBJ databases">
        <title>The Genome Sequence of Bacteroides nordii CL02T12C05.</title>
        <authorList>
            <consortium name="The Broad Institute Genome Sequencing Platform"/>
            <person name="Earl A."/>
            <person name="Ward D."/>
            <person name="Feldgarden M."/>
            <person name="Gevers D."/>
            <person name="Zitomersky N.L."/>
            <person name="Coyne M.J."/>
            <person name="Comstock L.E."/>
            <person name="Young S.K."/>
            <person name="Zeng Q."/>
            <person name="Gargeya S."/>
            <person name="Fitzgerald M."/>
            <person name="Haas B."/>
            <person name="Abouelleil A."/>
            <person name="Alvarado L."/>
            <person name="Arachchi H.M."/>
            <person name="Berlin A."/>
            <person name="Chapman S.B."/>
            <person name="Gearin G."/>
            <person name="Goldberg J."/>
            <person name="Griggs A."/>
            <person name="Gujja S."/>
            <person name="Hansen M."/>
            <person name="Heiman D."/>
            <person name="Howarth C."/>
            <person name="Larimer J."/>
            <person name="Lui A."/>
            <person name="MacDonald P.J.P."/>
            <person name="McCowen C."/>
            <person name="Montmayeur A."/>
            <person name="Murphy C."/>
            <person name="Neiman D."/>
            <person name="Pearson M."/>
            <person name="Priest M."/>
            <person name="Roberts A."/>
            <person name="Saif S."/>
            <person name="Shea T."/>
            <person name="Sisk P."/>
            <person name="Stolte C."/>
            <person name="Sykes S."/>
            <person name="Wortman J."/>
            <person name="Nusbaum C."/>
            <person name="Birren B."/>
        </authorList>
    </citation>
    <scope>NUCLEOTIDE SEQUENCE [LARGE SCALE GENOMIC DNA]</scope>
    <source>
        <strain evidence="1 2">CL02T12C05</strain>
    </source>
</reference>
<name>I9RPT3_9BACE</name>
<organism evidence="1 2">
    <name type="scientific">Bacteroides nordii CL02T12C05</name>
    <dbReference type="NCBI Taxonomy" id="997884"/>
    <lineage>
        <taxon>Bacteria</taxon>
        <taxon>Pseudomonadati</taxon>
        <taxon>Bacteroidota</taxon>
        <taxon>Bacteroidia</taxon>
        <taxon>Bacteroidales</taxon>
        <taxon>Bacteroidaceae</taxon>
        <taxon>Bacteroides</taxon>
    </lineage>
</organism>
<evidence type="ECO:0000313" key="1">
    <source>
        <dbReference type="EMBL" id="EIY44588.1"/>
    </source>
</evidence>
<dbReference type="AlphaFoldDB" id="I9RPT3"/>
<dbReference type="Proteomes" id="UP000003089">
    <property type="component" value="Unassembled WGS sequence"/>
</dbReference>